<keyword evidence="4" id="KW-1185">Reference proteome</keyword>
<dbReference type="Pfam" id="PF14237">
    <property type="entry name" value="GYF_2"/>
    <property type="match status" value="1"/>
</dbReference>
<name>A0A1H6F5X3_9GAMM</name>
<evidence type="ECO:0000313" key="4">
    <source>
        <dbReference type="Proteomes" id="UP000236724"/>
    </source>
</evidence>
<feature type="compositionally biased region" description="Low complexity" evidence="1">
    <location>
        <begin position="18"/>
        <end position="35"/>
    </location>
</feature>
<evidence type="ECO:0000259" key="2">
    <source>
        <dbReference type="Pfam" id="PF14237"/>
    </source>
</evidence>
<accession>A0A1H6F5X3</accession>
<dbReference type="AlphaFoldDB" id="A0A1H6F5X3"/>
<protein>
    <recommendedName>
        <fullName evidence="2">GYF domain-containing protein</fullName>
    </recommendedName>
</protein>
<evidence type="ECO:0000313" key="3">
    <source>
        <dbReference type="EMBL" id="SEH04953.1"/>
    </source>
</evidence>
<sequence>MASEGMAMGAAMAMANQMSQNFQQPQQQAQAAPAAAAPPPPPPQAAYHLAVNGQTLGPYDMNALRQQVSSGTLKRETLVWKQGMSGWTAASEVAELSGLFGAMPPPPPPPMP</sequence>
<dbReference type="InterPro" id="IPR025640">
    <property type="entry name" value="GYF_2"/>
</dbReference>
<feature type="region of interest" description="Disordered" evidence="1">
    <location>
        <begin position="18"/>
        <end position="48"/>
    </location>
</feature>
<feature type="domain" description="GYF" evidence="2">
    <location>
        <begin position="47"/>
        <end position="96"/>
    </location>
</feature>
<gene>
    <name evidence="3" type="ORF">MBHS_00806</name>
</gene>
<dbReference type="EMBL" id="FMSV02000136">
    <property type="protein sequence ID" value="SEH04953.1"/>
    <property type="molecule type" value="Genomic_DNA"/>
</dbReference>
<proteinExistence type="predicted"/>
<dbReference type="Proteomes" id="UP000236724">
    <property type="component" value="Unassembled WGS sequence"/>
</dbReference>
<reference evidence="3 4" key="1">
    <citation type="submission" date="2016-10" db="EMBL/GenBank/DDBJ databases">
        <authorList>
            <person name="de Groot N.N."/>
        </authorList>
    </citation>
    <scope>NUCLEOTIDE SEQUENCE [LARGE SCALE GENOMIC DNA]</scope>
    <source>
        <strain evidence="3">MBHS1</strain>
    </source>
</reference>
<organism evidence="3 4">
    <name type="scientific">Candidatus Venteria ishoeyi</name>
    <dbReference type="NCBI Taxonomy" id="1899563"/>
    <lineage>
        <taxon>Bacteria</taxon>
        <taxon>Pseudomonadati</taxon>
        <taxon>Pseudomonadota</taxon>
        <taxon>Gammaproteobacteria</taxon>
        <taxon>Thiotrichales</taxon>
        <taxon>Thiotrichaceae</taxon>
        <taxon>Venteria</taxon>
    </lineage>
</organism>
<evidence type="ECO:0000256" key="1">
    <source>
        <dbReference type="SAM" id="MobiDB-lite"/>
    </source>
</evidence>